<name>S8C3M5_9LAMI</name>
<comment type="caution">
    <text evidence="2">The sequence shown here is derived from an EMBL/GenBank/DDBJ whole genome shotgun (WGS) entry which is preliminary data.</text>
</comment>
<dbReference type="SUPFAM" id="SSF55729">
    <property type="entry name" value="Acyl-CoA N-acyltransferases (Nat)"/>
    <property type="match status" value="1"/>
</dbReference>
<dbReference type="GO" id="GO:0016747">
    <property type="term" value="F:acyltransferase activity, transferring groups other than amino-acyl groups"/>
    <property type="evidence" value="ECO:0007669"/>
    <property type="project" value="InterPro"/>
</dbReference>
<dbReference type="PANTHER" id="PTHR47426:SF3">
    <property type="entry name" value="GCN5-RELATED N-ACETYLTRANSFERASE 6, CHLOROPLASTIC"/>
    <property type="match status" value="1"/>
</dbReference>
<dbReference type="Proteomes" id="UP000015453">
    <property type="component" value="Unassembled WGS sequence"/>
</dbReference>
<dbReference type="EMBL" id="AUSU01006968">
    <property type="protein sequence ID" value="EPS61264.1"/>
    <property type="molecule type" value="Genomic_DNA"/>
</dbReference>
<dbReference type="OrthoDB" id="41532at2759"/>
<proteinExistence type="predicted"/>
<protein>
    <recommendedName>
        <fullName evidence="1">N-acetyltransferase domain-containing protein</fullName>
    </recommendedName>
</protein>
<dbReference type="InterPro" id="IPR016181">
    <property type="entry name" value="Acyl_CoA_acyltransferase"/>
</dbReference>
<organism evidence="2 3">
    <name type="scientific">Genlisea aurea</name>
    <dbReference type="NCBI Taxonomy" id="192259"/>
    <lineage>
        <taxon>Eukaryota</taxon>
        <taxon>Viridiplantae</taxon>
        <taxon>Streptophyta</taxon>
        <taxon>Embryophyta</taxon>
        <taxon>Tracheophyta</taxon>
        <taxon>Spermatophyta</taxon>
        <taxon>Magnoliopsida</taxon>
        <taxon>eudicotyledons</taxon>
        <taxon>Gunneridae</taxon>
        <taxon>Pentapetalae</taxon>
        <taxon>asterids</taxon>
        <taxon>lamiids</taxon>
        <taxon>Lamiales</taxon>
        <taxon>Lentibulariaceae</taxon>
        <taxon>Genlisea</taxon>
    </lineage>
</organism>
<gene>
    <name evidence="2" type="ORF">M569_13535</name>
</gene>
<accession>S8C3M5</accession>
<evidence type="ECO:0000313" key="3">
    <source>
        <dbReference type="Proteomes" id="UP000015453"/>
    </source>
</evidence>
<feature type="non-terminal residue" evidence="2">
    <location>
        <position position="88"/>
    </location>
</feature>
<reference evidence="2 3" key="1">
    <citation type="journal article" date="2013" name="BMC Genomics">
        <title>The miniature genome of a carnivorous plant Genlisea aurea contains a low number of genes and short non-coding sequences.</title>
        <authorList>
            <person name="Leushkin E.V."/>
            <person name="Sutormin R.A."/>
            <person name="Nabieva E.R."/>
            <person name="Penin A.A."/>
            <person name="Kondrashov A.S."/>
            <person name="Logacheva M.D."/>
        </authorList>
    </citation>
    <scope>NUCLEOTIDE SEQUENCE [LARGE SCALE GENOMIC DNA]</scope>
</reference>
<sequence length="88" mass="9597">DQQQVGNQSYIANLCVAKSARRKGVATAMLEFAIARCKAEGAEKVFVHVHGNNDPAKGLYQKMGFQVVVDKTASRNASDAIHFMCLEL</sequence>
<evidence type="ECO:0000313" key="2">
    <source>
        <dbReference type="EMBL" id="EPS61264.1"/>
    </source>
</evidence>
<feature type="domain" description="N-acetyltransferase" evidence="1">
    <location>
        <begin position="1"/>
        <end position="85"/>
    </location>
</feature>
<dbReference type="InterPro" id="IPR000182">
    <property type="entry name" value="GNAT_dom"/>
</dbReference>
<dbReference type="CDD" id="cd04301">
    <property type="entry name" value="NAT_SF"/>
    <property type="match status" value="1"/>
</dbReference>
<dbReference type="PROSITE" id="PS51186">
    <property type="entry name" value="GNAT"/>
    <property type="match status" value="1"/>
</dbReference>
<evidence type="ECO:0000259" key="1">
    <source>
        <dbReference type="PROSITE" id="PS51186"/>
    </source>
</evidence>
<dbReference type="AlphaFoldDB" id="S8C3M5"/>
<dbReference type="Pfam" id="PF00583">
    <property type="entry name" value="Acetyltransf_1"/>
    <property type="match status" value="1"/>
</dbReference>
<feature type="non-terminal residue" evidence="2">
    <location>
        <position position="1"/>
    </location>
</feature>
<dbReference type="PANTHER" id="PTHR47426">
    <property type="entry name" value="ACYL-COA N-ACYLTRANSFERASES (NAT) SUPERFAMILY PROTEIN"/>
    <property type="match status" value="1"/>
</dbReference>
<keyword evidence="3" id="KW-1185">Reference proteome</keyword>
<dbReference type="Gene3D" id="3.40.630.30">
    <property type="match status" value="1"/>
</dbReference>